<comment type="caution">
    <text evidence="1">The sequence shown here is derived from an EMBL/GenBank/DDBJ whole genome shotgun (WGS) entry which is preliminary data.</text>
</comment>
<evidence type="ECO:0000313" key="2">
    <source>
        <dbReference type="Proteomes" id="UP001059596"/>
    </source>
</evidence>
<dbReference type="AlphaFoldDB" id="A0A9P9YSQ2"/>
<proteinExistence type="predicted"/>
<accession>A0A9P9YSQ2</accession>
<keyword evidence="2" id="KW-1185">Reference proteome</keyword>
<protein>
    <submittedName>
        <fullName evidence="1">Uncharacterized protein</fullName>
    </submittedName>
</protein>
<evidence type="ECO:0000313" key="1">
    <source>
        <dbReference type="EMBL" id="KAI8042459.1"/>
    </source>
</evidence>
<organism evidence="1 2">
    <name type="scientific">Drosophila gunungcola</name>
    <name type="common">fruit fly</name>
    <dbReference type="NCBI Taxonomy" id="103775"/>
    <lineage>
        <taxon>Eukaryota</taxon>
        <taxon>Metazoa</taxon>
        <taxon>Ecdysozoa</taxon>
        <taxon>Arthropoda</taxon>
        <taxon>Hexapoda</taxon>
        <taxon>Insecta</taxon>
        <taxon>Pterygota</taxon>
        <taxon>Neoptera</taxon>
        <taxon>Endopterygota</taxon>
        <taxon>Diptera</taxon>
        <taxon>Brachycera</taxon>
        <taxon>Muscomorpha</taxon>
        <taxon>Ephydroidea</taxon>
        <taxon>Drosophilidae</taxon>
        <taxon>Drosophila</taxon>
        <taxon>Sophophora</taxon>
    </lineage>
</organism>
<gene>
    <name evidence="1" type="ORF">M5D96_003772</name>
</gene>
<sequence>MAVFILTVYLLTFAAFNHFCFGVPFSLRRKSELINSLLATDVLTFAAGSWVWHTPYLAMPLKSQG</sequence>
<dbReference type="EMBL" id="JAMKOV010000002">
    <property type="protein sequence ID" value="KAI8042459.1"/>
    <property type="molecule type" value="Genomic_DNA"/>
</dbReference>
<dbReference type="Proteomes" id="UP001059596">
    <property type="component" value="Unassembled WGS sequence"/>
</dbReference>
<reference evidence="1" key="1">
    <citation type="journal article" date="2023" name="Genome Biol. Evol.">
        <title>Long-read-based Genome Assembly of Drosophila gunungcola Reveals Fewer Chemosensory Genes in Flower-breeding Species.</title>
        <authorList>
            <person name="Negi A."/>
            <person name="Liao B.Y."/>
            <person name="Yeh S.D."/>
        </authorList>
    </citation>
    <scope>NUCLEOTIDE SEQUENCE</scope>
    <source>
        <strain evidence="1">Sukarami</strain>
    </source>
</reference>
<name>A0A9P9YSQ2_9MUSC</name>